<keyword evidence="2" id="KW-1185">Reference proteome</keyword>
<dbReference type="AlphaFoldDB" id="A0A395IQE8"/>
<dbReference type="EMBL" id="QKRW01000024">
    <property type="protein sequence ID" value="RAL62492.1"/>
    <property type="molecule type" value="Genomic_DNA"/>
</dbReference>
<evidence type="ECO:0000313" key="1">
    <source>
        <dbReference type="EMBL" id="RAL62492.1"/>
    </source>
</evidence>
<protein>
    <submittedName>
        <fullName evidence="1">Uncharacterized protein</fullName>
    </submittedName>
</protein>
<proteinExistence type="predicted"/>
<reference evidence="1 2" key="1">
    <citation type="submission" date="2018-06" db="EMBL/GenBank/DDBJ databases">
        <title>Genome Sequence of the Brown Rot Fungal Pathogen Monilinia fructigena.</title>
        <authorList>
            <person name="Landi L."/>
            <person name="De Miccolis Angelini R.M."/>
            <person name="Pollastro S."/>
            <person name="Abate D."/>
            <person name="Faretra F."/>
            <person name="Romanazzi G."/>
        </authorList>
    </citation>
    <scope>NUCLEOTIDE SEQUENCE [LARGE SCALE GENOMIC DNA]</scope>
    <source>
        <strain evidence="1 2">Mfrg269</strain>
    </source>
</reference>
<sequence length="94" mass="10209">MALNSTSNPSPLLIAPTLPKQSLPKATSDDATACSLPISKFTSNQLLISYRSFISIDTEAKFLSTCNCHCQLNPFEFFTITPKSTPYNSTSSTI</sequence>
<dbReference type="Proteomes" id="UP000249056">
    <property type="component" value="Unassembled WGS sequence"/>
</dbReference>
<comment type="caution">
    <text evidence="1">The sequence shown here is derived from an EMBL/GenBank/DDBJ whole genome shotgun (WGS) entry which is preliminary data.</text>
</comment>
<organism evidence="1 2">
    <name type="scientific">Monilinia fructigena</name>
    <dbReference type="NCBI Taxonomy" id="38457"/>
    <lineage>
        <taxon>Eukaryota</taxon>
        <taxon>Fungi</taxon>
        <taxon>Dikarya</taxon>
        <taxon>Ascomycota</taxon>
        <taxon>Pezizomycotina</taxon>
        <taxon>Leotiomycetes</taxon>
        <taxon>Helotiales</taxon>
        <taxon>Sclerotiniaceae</taxon>
        <taxon>Monilinia</taxon>
    </lineage>
</organism>
<gene>
    <name evidence="1" type="ORF">DID88_005057</name>
</gene>
<accession>A0A395IQE8</accession>
<name>A0A395IQE8_9HELO</name>
<evidence type="ECO:0000313" key="2">
    <source>
        <dbReference type="Proteomes" id="UP000249056"/>
    </source>
</evidence>